<dbReference type="RefSeq" id="WP_256198325.1">
    <property type="nucleotide sequence ID" value="NZ_JANGCH010000022.1"/>
</dbReference>
<dbReference type="Pfam" id="PF09709">
    <property type="entry name" value="Cas_Csd1"/>
    <property type="match status" value="3"/>
</dbReference>
<gene>
    <name evidence="1" type="primary">cas8c</name>
    <name evidence="1" type="ORF">NE663_10270</name>
</gene>
<organism evidence="1 2">
    <name type="scientific">Massilicoli timonensis</name>
    <dbReference type="NCBI Taxonomy" id="2015901"/>
    <lineage>
        <taxon>Bacteria</taxon>
        <taxon>Bacillati</taxon>
        <taxon>Bacillota</taxon>
        <taxon>Erysipelotrichia</taxon>
        <taxon>Erysipelotrichales</taxon>
        <taxon>Erysipelotrichaceae</taxon>
        <taxon>Massilicoli</taxon>
    </lineage>
</organism>
<name>A0ABT1SN30_9FIRM</name>
<dbReference type="EMBL" id="JANGCH010000022">
    <property type="protein sequence ID" value="MCQ5122636.1"/>
    <property type="molecule type" value="Genomic_DNA"/>
</dbReference>
<dbReference type="Proteomes" id="UP001524435">
    <property type="component" value="Unassembled WGS sequence"/>
</dbReference>
<evidence type="ECO:0000313" key="1">
    <source>
        <dbReference type="EMBL" id="MCQ5122636.1"/>
    </source>
</evidence>
<dbReference type="NCBIfam" id="TIGR01863">
    <property type="entry name" value="cas_Csd1"/>
    <property type="match status" value="1"/>
</dbReference>
<protein>
    <submittedName>
        <fullName evidence="1">Type I-C CRISPR-associated protein Cas8c/Csd1</fullName>
    </submittedName>
</protein>
<reference evidence="1 2" key="1">
    <citation type="submission" date="2022-06" db="EMBL/GenBank/DDBJ databases">
        <title>Isolation of gut microbiota from human fecal samples.</title>
        <authorList>
            <person name="Pamer E.G."/>
            <person name="Barat B."/>
            <person name="Waligurski E."/>
            <person name="Medina S."/>
            <person name="Paddock L."/>
            <person name="Mostad J."/>
        </authorList>
    </citation>
    <scope>NUCLEOTIDE SEQUENCE [LARGE SCALE GENOMIC DNA]</scope>
    <source>
        <strain evidence="1 2">DFI.6.1</strain>
    </source>
</reference>
<proteinExistence type="predicted"/>
<comment type="caution">
    <text evidence="1">The sequence shown here is derived from an EMBL/GenBank/DDBJ whole genome shotgun (WGS) entry which is preliminary data.</text>
</comment>
<sequence length="901" mass="106265">MSWERELIDLYNKNEEIAGKIQEKKIKVDGKEKKIPYILAPVYHTIAEAGITITLREDGSFEEACTVYEDENLTVIPISIKSASRTSNYFPHPLCDQLRYLAKDFPKYVKDVKKKGKLEKAHKEYMDNLKQWKDSDFSHPVVEAVYRYLERGEIIRDLIAVKVLKPNSEEDLLKKGKKLIRFVIRNGINEIKCWEDKELQNKYIAYYNSINVAVGLDYLSGDIQSVTHLHPKNIIKHSAAKLISSNNEEVFCGRFADKEEALAIGWESSMKMHNALKWIIDKQGKQYGKLTLVAWESTMLDMPNYYDSSAVLFGGKEKKLAKEWNGDPETAWKFYRMLDGKQCKLSKENRMILIGINISSNGRLSLVEYKTIATTRYLANINKWHQECSWDQNGVPSIKEITAILYGVEERCEDDPSKFVLSIDSDNGKKKYQAVMKKLLPCLWDHAPIPYDLVSFTAEKASSPHNYIDRKNWEMAVSLACSFVKKYRYDRYREIWEIKVDYTCRDRNYLYGRLLAVADQIEKEAGDENIYAMTNAKKYMSSFIQRPYFTWGIIERQLRPYVNRLKTSKRIYYEKMMNEIFASFHKEDYRNKGRLSNLYLLGYSSQMYSFDKKVKLEETKIRDTSVDECCYDKSYLFGRLLAVADVIEESCLRQQSDNHNDLQNDSERIKEIDEKGDYRITNAKRYMVAFSQRPLDIWKIIEESIQPYINKLDDKNKKIYESLLNEIYKKLDVVTFRENTQLNPMYLLGYHNQCFDLYRKGRKLEIEENCYKKAVDENCEDRNYLYGRLLAIMDQIEKRGLFKGVNTSGIITNARKYMRSFAQSPYSTWKHLEVKIKPYFTRLDHNNKEYYQIFMKKIKEQFISTEFEKNEKLNALYLLGYHHQMYEMQYKKLNEGGNEDE</sequence>
<accession>A0ABT1SN30</accession>
<keyword evidence="2" id="KW-1185">Reference proteome</keyword>
<evidence type="ECO:0000313" key="2">
    <source>
        <dbReference type="Proteomes" id="UP001524435"/>
    </source>
</evidence>
<dbReference type="InterPro" id="IPR010144">
    <property type="entry name" value="CRISPR-assoc_prot_Csd1-typ"/>
</dbReference>